<dbReference type="RefSeq" id="WP_132926436.1">
    <property type="nucleotide sequence ID" value="NZ_SJOI01000001.1"/>
</dbReference>
<proteinExistence type="predicted"/>
<dbReference type="GO" id="GO:0003700">
    <property type="term" value="F:DNA-binding transcription factor activity"/>
    <property type="evidence" value="ECO:0007669"/>
    <property type="project" value="InterPro"/>
</dbReference>
<accession>A0A4R1NGY6</accession>
<feature type="domain" description="HTH gntR-type" evidence="4">
    <location>
        <begin position="11"/>
        <end position="79"/>
    </location>
</feature>
<sequence>MDFHLDRSSPLPLGVQLRGLIEYAITFGALKAGEKLPSVRVMAEMAGVAPMTVAQVYSELKEAELVFSKPGSGTFIADAKQSLPSGMPDSGLLYQRIDDLLECGIGMGHTVQELGQLVIGRFNDRQRNFSQKRVFLVGNFIASARDYAASVAETLGNSALVEATTVTDLKSDELLRRRAAAADLLLTFAHRRREVSHLLPGARVMNINLIPSENTRRALASLDPLTRVLVVSIFPEFTALMSEGVKRFAPHVDHITVIQRDDPSLAAQLPQADTVVYATGAEELAAGLKPGQQAFEYRHVPDTGDIQRVVLPLLQRDFGNALDSKEFNEN</sequence>
<organism evidence="5 6">
    <name type="scientific">Sodalis ligni</name>
    <dbReference type="NCBI Taxonomy" id="2697027"/>
    <lineage>
        <taxon>Bacteria</taxon>
        <taxon>Pseudomonadati</taxon>
        <taxon>Pseudomonadota</taxon>
        <taxon>Gammaproteobacteria</taxon>
        <taxon>Enterobacterales</taxon>
        <taxon>Bruguierivoracaceae</taxon>
        <taxon>Sodalis</taxon>
    </lineage>
</organism>
<dbReference type="Gene3D" id="1.10.10.10">
    <property type="entry name" value="Winged helix-like DNA-binding domain superfamily/Winged helix DNA-binding domain"/>
    <property type="match status" value="1"/>
</dbReference>
<dbReference type="InterPro" id="IPR036388">
    <property type="entry name" value="WH-like_DNA-bd_sf"/>
</dbReference>
<dbReference type="PANTHER" id="PTHR38445:SF9">
    <property type="entry name" value="HTH-TYPE TRANSCRIPTIONAL REPRESSOR YTRA"/>
    <property type="match status" value="1"/>
</dbReference>
<evidence type="ECO:0000256" key="2">
    <source>
        <dbReference type="ARBA" id="ARBA00023125"/>
    </source>
</evidence>
<dbReference type="GO" id="GO:0003677">
    <property type="term" value="F:DNA binding"/>
    <property type="evidence" value="ECO:0007669"/>
    <property type="project" value="UniProtKB-KW"/>
</dbReference>
<dbReference type="InterPro" id="IPR000524">
    <property type="entry name" value="Tscrpt_reg_HTH_GntR"/>
</dbReference>
<dbReference type="Proteomes" id="UP000294555">
    <property type="component" value="Unassembled WGS sequence"/>
</dbReference>
<dbReference type="Pfam" id="PF00392">
    <property type="entry name" value="GntR"/>
    <property type="match status" value="1"/>
</dbReference>
<dbReference type="PROSITE" id="PS50949">
    <property type="entry name" value="HTH_GNTR"/>
    <property type="match status" value="1"/>
</dbReference>
<comment type="caution">
    <text evidence="5">The sequence shown here is derived from an EMBL/GenBank/DDBJ whole genome shotgun (WGS) entry which is preliminary data.</text>
</comment>
<evidence type="ECO:0000259" key="4">
    <source>
        <dbReference type="PROSITE" id="PS50949"/>
    </source>
</evidence>
<evidence type="ECO:0000313" key="6">
    <source>
        <dbReference type="Proteomes" id="UP000294555"/>
    </source>
</evidence>
<dbReference type="SUPFAM" id="SSF46785">
    <property type="entry name" value="Winged helix' DNA-binding domain"/>
    <property type="match status" value="1"/>
</dbReference>
<name>A0A4R1NGY6_9GAMM</name>
<keyword evidence="2" id="KW-0238">DNA-binding</keyword>
<evidence type="ECO:0000256" key="1">
    <source>
        <dbReference type="ARBA" id="ARBA00023015"/>
    </source>
</evidence>
<keyword evidence="1" id="KW-0805">Transcription regulation</keyword>
<dbReference type="InterPro" id="IPR036390">
    <property type="entry name" value="WH_DNA-bd_sf"/>
</dbReference>
<dbReference type="SMART" id="SM00345">
    <property type="entry name" value="HTH_GNTR"/>
    <property type="match status" value="1"/>
</dbReference>
<reference evidence="5 6" key="1">
    <citation type="submission" date="2019-02" db="EMBL/GenBank/DDBJ databases">
        <title>Investigation of anaerobic lignin degradation for improved lignocellulosic biofuels.</title>
        <authorList>
            <person name="Deangelis K."/>
        </authorList>
    </citation>
    <scope>NUCLEOTIDE SEQUENCE [LARGE SCALE GENOMIC DNA]</scope>
    <source>
        <strain evidence="5 6">159R</strain>
    </source>
</reference>
<dbReference type="AlphaFoldDB" id="A0A4R1NGY6"/>
<protein>
    <submittedName>
        <fullName evidence="5">GntR family transcriptional regulator</fullName>
    </submittedName>
</protein>
<gene>
    <name evidence="5" type="ORF">EZJ58_5064</name>
</gene>
<dbReference type="EMBL" id="SJOI01000001">
    <property type="protein sequence ID" value="TCL06773.1"/>
    <property type="molecule type" value="Genomic_DNA"/>
</dbReference>
<evidence type="ECO:0000313" key="5">
    <source>
        <dbReference type="EMBL" id="TCL06773.1"/>
    </source>
</evidence>
<dbReference type="PANTHER" id="PTHR38445">
    <property type="entry name" value="HTH-TYPE TRANSCRIPTIONAL REPRESSOR YTRA"/>
    <property type="match status" value="1"/>
</dbReference>
<evidence type="ECO:0000256" key="3">
    <source>
        <dbReference type="ARBA" id="ARBA00023163"/>
    </source>
</evidence>
<dbReference type="OrthoDB" id="9804020at2"/>
<dbReference type="CDD" id="cd07377">
    <property type="entry name" value="WHTH_GntR"/>
    <property type="match status" value="1"/>
</dbReference>
<keyword evidence="3" id="KW-0804">Transcription</keyword>
<keyword evidence="6" id="KW-1185">Reference proteome</keyword>